<dbReference type="Proteomes" id="UP000095192">
    <property type="component" value="Unassembled WGS sequence"/>
</dbReference>
<feature type="region of interest" description="Disordered" evidence="2">
    <location>
        <begin position="1230"/>
        <end position="1315"/>
    </location>
</feature>
<dbReference type="InParanoid" id="A0A1D3CSD7"/>
<reference evidence="3 4" key="1">
    <citation type="journal article" date="2016" name="BMC Genomics">
        <title>Comparative genomics reveals Cyclospora cayetanensis possesses coccidia-like metabolism and invasion components but unique surface antigens.</title>
        <authorList>
            <person name="Liu S."/>
            <person name="Wang L."/>
            <person name="Zheng H."/>
            <person name="Xu Z."/>
            <person name="Roellig D.M."/>
            <person name="Li N."/>
            <person name="Frace M.A."/>
            <person name="Tang K."/>
            <person name="Arrowood M.J."/>
            <person name="Moss D.M."/>
            <person name="Zhang L."/>
            <person name="Feng Y."/>
            <person name="Xiao L."/>
        </authorList>
    </citation>
    <scope>NUCLEOTIDE SEQUENCE [LARGE SCALE GENOMIC DNA]</scope>
    <source>
        <strain evidence="3 4">CHN_HEN01</strain>
    </source>
</reference>
<evidence type="ECO:0000313" key="3">
    <source>
        <dbReference type="EMBL" id="OEH74111.1"/>
    </source>
</evidence>
<feature type="coiled-coil region" evidence="1">
    <location>
        <begin position="670"/>
        <end position="697"/>
    </location>
</feature>
<feature type="region of interest" description="Disordered" evidence="2">
    <location>
        <begin position="1145"/>
        <end position="1182"/>
    </location>
</feature>
<keyword evidence="4" id="KW-1185">Reference proteome</keyword>
<name>A0A1D3CSD7_9EIME</name>
<proteinExistence type="predicted"/>
<feature type="region of interest" description="Disordered" evidence="2">
    <location>
        <begin position="1409"/>
        <end position="1451"/>
    </location>
</feature>
<dbReference type="VEuPathDB" id="ToxoDB:cyc_06619"/>
<dbReference type="EMBL" id="JROU02002120">
    <property type="protein sequence ID" value="OEH74111.1"/>
    <property type="molecule type" value="Genomic_DNA"/>
</dbReference>
<feature type="compositionally biased region" description="Polar residues" evidence="2">
    <location>
        <begin position="1409"/>
        <end position="1421"/>
    </location>
</feature>
<protein>
    <submittedName>
        <fullName evidence="3">Uncharacterized protein</fullName>
    </submittedName>
</protein>
<feature type="compositionally biased region" description="Basic and acidic residues" evidence="2">
    <location>
        <begin position="1158"/>
        <end position="1177"/>
    </location>
</feature>
<feature type="region of interest" description="Disordered" evidence="2">
    <location>
        <begin position="611"/>
        <end position="644"/>
    </location>
</feature>
<feature type="region of interest" description="Disordered" evidence="2">
    <location>
        <begin position="1690"/>
        <end position="1723"/>
    </location>
</feature>
<evidence type="ECO:0000256" key="2">
    <source>
        <dbReference type="SAM" id="MobiDB-lite"/>
    </source>
</evidence>
<feature type="compositionally biased region" description="Low complexity" evidence="2">
    <location>
        <begin position="611"/>
        <end position="620"/>
    </location>
</feature>
<evidence type="ECO:0000256" key="1">
    <source>
        <dbReference type="SAM" id="Coils"/>
    </source>
</evidence>
<dbReference type="VEuPathDB" id="ToxoDB:LOC34622743"/>
<feature type="compositionally biased region" description="Polar residues" evidence="2">
    <location>
        <begin position="635"/>
        <end position="644"/>
    </location>
</feature>
<sequence>MRALSVLRVSGGTSESLTFRQGYPKSSRELVLLDALTGETFRFSLPLRSSGKEPHDSTPGGQDCSFEGSEVCSWLSLEHHIQHELLPNLPPLTTGEDEQPHQLRGKTTYQRGASCLSEPRRCLCLVEATGRSLAAEAAAARAAQEGSGSNTVYTNSLLRSDGPVGLVLLRSELLMCLQHSINPRQAHAGASSIASEGGSAGIRQEKHPECMCSRRGCFQFPWAKTQQRLASGELKVLRAAALLDGDVSFKSFGSNVVAAASVLSAARDAAAVAADLRVRLQGQRRAAKVVLESFLRHAQLTRKWTDALQLRLSQQAQAQESLVIGFNDALLKLEHMPLDPVLLLLQQLSQDDGLQQEQFQQLQQRAETTTPLPNPAASVQLARKQHAQEGHTKVDASAASLAGTALQMPSSAASGSATALSGMETPDASACIPLSTMPQRLPSDTTVQFPEKDLATPPSSDACRAAPGAFVEAELCGLAAETRHCADKRSTGKENNTEGQQLGFLGKALQMPVAALPEGAKRDAGKKDAAADMASFQGLSPASATSHAFLGVSAALAGEGLPLSGPSTPSAVGAVGVAPARTGASDLLSAHESRGSSHLVDFMLGPLASSAASQLRQSSRPPGGGTRNPVAAASQPASGESSSKEAQLSAASLINIPAIRAFAATIFADRAAVLQQVQQLQQEVEGAASRFKATAEQLLSSTADTERALSDLLTQQQQLTSLHTRAFSTVAAATPAPPIAYSHFAAHQLKALAADQEAAMEEMSRLQQQQKLLTHRQRQGWAGHCSQQRKLLCTCLRGRLMLRQYHERGLACSNRAQRVASALLQLRRLYVCPSAFAAAAKETTRRLVFAGAFRKAAETAQAVLQRMQQQEQQRRLYFLESAASSLPAAIFWPLLRLIPQEARVILPDADEPLHSLADPALVAAAIEDWEKRQRGESAQNLHHQQQLQEDRLLLRALLCSTSAGSPPLAAQKMSSQLQQQQHFHPHQHQRGASVQKKQRPPDVDRQRSEYYEDLTFQKPVCSSSSGQQVLRQQERLQSAQQPKSNRSQRTSGQAQRPQQSTALEEVSESAARTVYPLAVHEHHQQQQRRMSLAEAPPANLADLLERLGHTQLPQLGAQCQSMLSAASEQQLQQLRLRDNPCRFGLQVSASSSPPDRLSAVKERRKQPVEQATRRREQSPPVQLHAAKQVGHSEEFQRIAPSEAPQIGVRSSSSLCRQSHKALPAVVHRKPAATLPAQQQEGSMTREKRCSQPLPVQEQVHPLQQERSVTQEKRCSQPLPVQEQVHPLQQEMRGSPVLKERQRSTREQPQPRQKHHDRMQNMLNHMQLHQRQDQAGRGIGLHFLNLTVPLRQTDKSGDLPHEHQPQPCMPDVFQENGAHDRGQLFPQQKQQQHLPDTLQQLLRQRQDFFSRSSKVEQPQQEHSPVVDATSPLPGAWQRQKQQRPRTNVPQSVLQQLRQSGEQLPIQQLQPLSQSAENQEEHLQYLISKEQHKCLREQWHPQPPLNPLHQVASRTSPSRYVQRASLPAYLDSEQILLSDAQQKHQEQLLMDLADLHLAEKGSSQKQELQLQHNEQLALDPQHWTVSEQHASWLTGSQVSEEHQKASGPQMGISCQRDLLTSKGSISINSLPEWSANKELGKQRQQQVLLASMQGLQQDATRVQQQMHSHCSLEEPMQSLTKTLARQHEIGKRPAENNPLSNPHRRQHADSLSSSKEPMVQQQQPHASDVLLFSEVPKVAAAAARTVRAAAPAAGSPNSGLCKEGTDCIEGSSQAKASGVGRADTAMSGTLVDAEAASVSVAVGGAGEGAVAYAPEVLGSPTQGEEWQGVVKQDHAASCRGWSIKKNVSCSEDAYPVPSKRVVLPVLISRRLGSYICLASQ</sequence>
<feature type="region of interest" description="Disordered" evidence="2">
    <location>
        <begin position="965"/>
        <end position="1005"/>
    </location>
</feature>
<evidence type="ECO:0000313" key="4">
    <source>
        <dbReference type="Proteomes" id="UP000095192"/>
    </source>
</evidence>
<feature type="region of interest" description="Disordered" evidence="2">
    <location>
        <begin position="1022"/>
        <end position="1068"/>
    </location>
</feature>
<feature type="compositionally biased region" description="Polar residues" evidence="2">
    <location>
        <begin position="1707"/>
        <end position="1723"/>
    </location>
</feature>
<accession>A0A1D3CSD7</accession>
<feature type="region of interest" description="Disordered" evidence="2">
    <location>
        <begin position="1351"/>
        <end position="1376"/>
    </location>
</feature>
<keyword evidence="1" id="KW-0175">Coiled coil</keyword>
<gene>
    <name evidence="3" type="ORF">cyc_06619</name>
</gene>
<feature type="compositionally biased region" description="Basic and acidic residues" evidence="2">
    <location>
        <begin position="1351"/>
        <end position="1363"/>
    </location>
</feature>
<feature type="compositionally biased region" description="Polar residues" evidence="2">
    <location>
        <begin position="1022"/>
        <end position="1062"/>
    </location>
</feature>
<organism evidence="3 4">
    <name type="scientific">Cyclospora cayetanensis</name>
    <dbReference type="NCBI Taxonomy" id="88456"/>
    <lineage>
        <taxon>Eukaryota</taxon>
        <taxon>Sar</taxon>
        <taxon>Alveolata</taxon>
        <taxon>Apicomplexa</taxon>
        <taxon>Conoidasida</taxon>
        <taxon>Coccidia</taxon>
        <taxon>Eucoccidiorida</taxon>
        <taxon>Eimeriorina</taxon>
        <taxon>Eimeriidae</taxon>
        <taxon>Cyclospora</taxon>
    </lineage>
</organism>
<feature type="region of interest" description="Disordered" evidence="2">
    <location>
        <begin position="356"/>
        <end position="395"/>
    </location>
</feature>
<comment type="caution">
    <text evidence="3">The sequence shown here is derived from an EMBL/GenBank/DDBJ whole genome shotgun (WGS) entry which is preliminary data.</text>
</comment>